<gene>
    <name evidence="2" type="ORF">GCM10025780_37810</name>
</gene>
<dbReference type="PANTHER" id="PTHR43581">
    <property type="entry name" value="ATP/GTP PHOSPHATASE"/>
    <property type="match status" value="1"/>
</dbReference>
<dbReference type="Gene3D" id="3.40.50.300">
    <property type="entry name" value="P-loop containing nucleotide triphosphate hydrolases"/>
    <property type="match status" value="1"/>
</dbReference>
<protein>
    <submittedName>
        <fullName evidence="2">ATP-binding protein</fullName>
    </submittedName>
</protein>
<dbReference type="InterPro" id="IPR051396">
    <property type="entry name" value="Bact_Antivir_Def_Nuclease"/>
</dbReference>
<dbReference type="Proteomes" id="UP001501295">
    <property type="component" value="Unassembled WGS sequence"/>
</dbReference>
<feature type="domain" description="ATPase AAA-type core" evidence="1">
    <location>
        <begin position="27"/>
        <end position="342"/>
    </location>
</feature>
<dbReference type="PANTHER" id="PTHR43581:SF4">
    <property type="entry name" value="ATP_GTP PHOSPHATASE"/>
    <property type="match status" value="1"/>
</dbReference>
<evidence type="ECO:0000313" key="3">
    <source>
        <dbReference type="Proteomes" id="UP001501295"/>
    </source>
</evidence>
<dbReference type="InterPro" id="IPR027417">
    <property type="entry name" value="P-loop_NTPase"/>
</dbReference>
<keyword evidence="2" id="KW-0067">ATP-binding</keyword>
<evidence type="ECO:0000313" key="2">
    <source>
        <dbReference type="EMBL" id="GAA4687355.1"/>
    </source>
</evidence>
<keyword evidence="3" id="KW-1185">Reference proteome</keyword>
<dbReference type="Pfam" id="PF13304">
    <property type="entry name" value="AAA_21"/>
    <property type="match status" value="1"/>
</dbReference>
<dbReference type="GO" id="GO:0005524">
    <property type="term" value="F:ATP binding"/>
    <property type="evidence" value="ECO:0007669"/>
    <property type="project" value="UniProtKB-KW"/>
</dbReference>
<reference evidence="3" key="1">
    <citation type="journal article" date="2019" name="Int. J. Syst. Evol. Microbiol.">
        <title>The Global Catalogue of Microorganisms (GCM) 10K type strain sequencing project: providing services to taxonomists for standard genome sequencing and annotation.</title>
        <authorList>
            <consortium name="The Broad Institute Genomics Platform"/>
            <consortium name="The Broad Institute Genome Sequencing Center for Infectious Disease"/>
            <person name="Wu L."/>
            <person name="Ma J."/>
        </authorList>
    </citation>
    <scope>NUCLEOTIDE SEQUENCE [LARGE SCALE GENOMIC DNA]</scope>
    <source>
        <strain evidence="3">JCM 18956</strain>
    </source>
</reference>
<organism evidence="2 3">
    <name type="scientific">Frondihabitans cladoniiphilus</name>
    <dbReference type="NCBI Taxonomy" id="715785"/>
    <lineage>
        <taxon>Bacteria</taxon>
        <taxon>Bacillati</taxon>
        <taxon>Actinomycetota</taxon>
        <taxon>Actinomycetes</taxon>
        <taxon>Micrococcales</taxon>
        <taxon>Microbacteriaceae</taxon>
        <taxon>Frondihabitans</taxon>
    </lineage>
</organism>
<dbReference type="EMBL" id="BAABLM010000014">
    <property type="protein sequence ID" value="GAA4687355.1"/>
    <property type="molecule type" value="Genomic_DNA"/>
</dbReference>
<dbReference type="SUPFAM" id="SSF52540">
    <property type="entry name" value="P-loop containing nucleoside triphosphate hydrolases"/>
    <property type="match status" value="1"/>
</dbReference>
<dbReference type="RefSeq" id="WP_345377502.1">
    <property type="nucleotide sequence ID" value="NZ_BAABLM010000014.1"/>
</dbReference>
<dbReference type="InterPro" id="IPR003959">
    <property type="entry name" value="ATPase_AAA_core"/>
</dbReference>
<evidence type="ECO:0000259" key="1">
    <source>
        <dbReference type="Pfam" id="PF13304"/>
    </source>
</evidence>
<name>A0ABP8WDS5_9MICO</name>
<sequence length="489" mass="54279">MYIRRVTVENVKSFRAETSFDLGPGVNYFVGDNNGGKSTVLEALLFLFEGPTATKWTPDAFYSTKAEGPTRVTAEIAGEVEALVTQEKFALLKDFVFESDGETILRLERSSDDRTIIQNGKSKNVNVKAVCFWHPEHKQFENVTGIDAKVKAMFDFEAIWADAQPGDHIDFANTKTLGRLLDAAFQRFAQTDRWGRLVTAHQNAFAPDDDESFLVETKRLAADIKTLVDEQYGHAAMRFEFTLPDPSVFMKQGRLHVDDGAGETPVEGKGSGMQRAIALGIIQLYAKSEALGDQDNPTPLILMLDEPETWLHPTAQLRLGDALSAIGEKEQVFIITHSPYLIRKFDSTRHQLAVIAGQGADRRIDTSTTFGLFGVGEPTWGEINYRAFNICSHEFHNELYGHITRHVETAKADSSSAKEGELDDFLLAEGIAKSKTWLRPSGSSTSRTLTVYIRNTIHHPENGLNAPVTDAELRASTDALVAIVERLQK</sequence>
<accession>A0ABP8WDS5</accession>
<comment type="caution">
    <text evidence="2">The sequence shown here is derived from an EMBL/GenBank/DDBJ whole genome shotgun (WGS) entry which is preliminary data.</text>
</comment>
<proteinExistence type="predicted"/>
<keyword evidence="2" id="KW-0547">Nucleotide-binding</keyword>